<evidence type="ECO:0000313" key="2">
    <source>
        <dbReference type="Proteomes" id="UP000238196"/>
    </source>
</evidence>
<accession>A0A2S5KSE5</accession>
<name>A0A2S5KSE5_9PROT</name>
<reference evidence="1 2" key="1">
    <citation type="submission" date="2018-02" db="EMBL/GenBank/DDBJ databases">
        <title>novel marine gammaproteobacteria from coastal saline agro ecosystem.</title>
        <authorList>
            <person name="Krishnan R."/>
            <person name="Ramesh Kumar N."/>
        </authorList>
    </citation>
    <scope>NUCLEOTIDE SEQUENCE [LARGE SCALE GENOMIC DNA]</scope>
    <source>
        <strain evidence="1 2">228</strain>
    </source>
</reference>
<protein>
    <submittedName>
        <fullName evidence="1">Exopolyphosphatase</fullName>
    </submittedName>
</protein>
<evidence type="ECO:0000313" key="1">
    <source>
        <dbReference type="EMBL" id="PPC77186.1"/>
    </source>
</evidence>
<dbReference type="InterPro" id="IPR016877">
    <property type="entry name" value="UCP028235"/>
</dbReference>
<dbReference type="AlphaFoldDB" id="A0A2S5KSE5"/>
<comment type="caution">
    <text evidence="1">The sequence shown here is derived from an EMBL/GenBank/DDBJ whole genome shotgun (WGS) entry which is preliminary data.</text>
</comment>
<proteinExistence type="predicted"/>
<dbReference type="EMBL" id="PRLP01000035">
    <property type="protein sequence ID" value="PPC77186.1"/>
    <property type="molecule type" value="Genomic_DNA"/>
</dbReference>
<dbReference type="OrthoDB" id="105221at2"/>
<dbReference type="PIRSF" id="PIRSF028235">
    <property type="entry name" value="UCP028235"/>
    <property type="match status" value="1"/>
</dbReference>
<dbReference type="Proteomes" id="UP000238196">
    <property type="component" value="Unassembled WGS sequence"/>
</dbReference>
<dbReference type="InterPro" id="IPR038763">
    <property type="entry name" value="DHH_sf"/>
</dbReference>
<dbReference type="SUPFAM" id="SSF64182">
    <property type="entry name" value="DHH phosphoesterases"/>
    <property type="match status" value="1"/>
</dbReference>
<organism evidence="1 2">
    <name type="scientific">Proteobacteria bacterium 228</name>
    <dbReference type="NCBI Taxonomy" id="2083153"/>
    <lineage>
        <taxon>Bacteria</taxon>
        <taxon>Pseudomonadati</taxon>
        <taxon>Pseudomonadota</taxon>
    </lineage>
</organism>
<gene>
    <name evidence="1" type="ORF">C4K68_12310</name>
</gene>
<sequence length="312" mass="35997">MQFYGYYRLITRSDFDGLACAVLLRELNLIDDILFVHPKDMQEGEVAVNDQDITANLPYVPGCHVAFDHHASEVSRYQGLNPDNLILDTRVVSCARLIFNHFGGTSRFGRSFDGLLAAVDQCAQGQYTQDDILHPEGWMLLNFLVDPRTGMGRFKQFRVSNYRFMLDLVHCCRYYPINRLVQLPDVQERVQLYHQYHEQAIQQLQRCARLEDNVVVLDLQHEEVIYPVNRYMVFLLFPQARICMHRIWGLRQRNTVFTLTRSVFRPEIELDLGRLCLGFGGGGHAYMATCQIANVKADEVEVELLQACMQAA</sequence>